<keyword evidence="1" id="KW-1133">Transmembrane helix</keyword>
<dbReference type="SUPFAM" id="SSF55073">
    <property type="entry name" value="Nucleotide cyclase"/>
    <property type="match status" value="1"/>
</dbReference>
<organism evidence="3 4">
    <name type="scientific">Falsiroseomonas selenitidurans</name>
    <dbReference type="NCBI Taxonomy" id="2716335"/>
    <lineage>
        <taxon>Bacteria</taxon>
        <taxon>Pseudomonadati</taxon>
        <taxon>Pseudomonadota</taxon>
        <taxon>Alphaproteobacteria</taxon>
        <taxon>Acetobacterales</taxon>
        <taxon>Roseomonadaceae</taxon>
        <taxon>Falsiroseomonas</taxon>
    </lineage>
</organism>
<dbReference type="RefSeq" id="WP_168035339.1">
    <property type="nucleotide sequence ID" value="NZ_JAAVNE010000134.1"/>
</dbReference>
<dbReference type="InterPro" id="IPR050697">
    <property type="entry name" value="Adenylyl/Guanylyl_Cyclase_3/4"/>
</dbReference>
<comment type="caution">
    <text evidence="3">The sequence shown here is derived from an EMBL/GenBank/DDBJ whole genome shotgun (WGS) entry which is preliminary data.</text>
</comment>
<feature type="domain" description="Guanylate cyclase" evidence="2">
    <location>
        <begin position="99"/>
        <end position="231"/>
    </location>
</feature>
<dbReference type="PROSITE" id="PS50125">
    <property type="entry name" value="GUANYLATE_CYCLASE_2"/>
    <property type="match status" value="1"/>
</dbReference>
<reference evidence="3 4" key="1">
    <citation type="submission" date="2020-03" db="EMBL/GenBank/DDBJ databases">
        <title>Roseomonas selenitidurans sp. nov. isolated from urban soil.</title>
        <authorList>
            <person name="Liu H."/>
        </authorList>
    </citation>
    <scope>NUCLEOTIDE SEQUENCE [LARGE SCALE GENOMIC DNA]</scope>
    <source>
        <strain evidence="3 4">BU-1</strain>
    </source>
</reference>
<keyword evidence="1" id="KW-0812">Transmembrane</keyword>
<evidence type="ECO:0000313" key="3">
    <source>
        <dbReference type="EMBL" id="NKC34658.1"/>
    </source>
</evidence>
<dbReference type="EMBL" id="JAAVNE010000134">
    <property type="protein sequence ID" value="NKC34658.1"/>
    <property type="molecule type" value="Genomic_DNA"/>
</dbReference>
<feature type="non-terminal residue" evidence="3">
    <location>
        <position position="261"/>
    </location>
</feature>
<feature type="transmembrane region" description="Helical" evidence="1">
    <location>
        <begin position="41"/>
        <end position="59"/>
    </location>
</feature>
<name>A0ABX1EG04_9PROT</name>
<proteinExistence type="predicted"/>
<dbReference type="Proteomes" id="UP000787635">
    <property type="component" value="Unassembled WGS sequence"/>
</dbReference>
<dbReference type="InterPro" id="IPR029787">
    <property type="entry name" value="Nucleotide_cyclase"/>
</dbReference>
<feature type="non-terminal residue" evidence="3">
    <location>
        <position position="1"/>
    </location>
</feature>
<evidence type="ECO:0000256" key="1">
    <source>
        <dbReference type="SAM" id="Phobius"/>
    </source>
</evidence>
<sequence>GAALAPLAAAGLAALGLALLPAAAALLLHQALWLADATLPMLALGIATLAAALAAFVATRASRARLVARFAQTLPPAVVARIAAEPGLLRIAPERREMSFVFTDIAGFTTLAERQGPDAVIGLLDAYIAGAAEVVARHGGTLDKVVGDALHVMFGAPLAQPDHPARALACGAALAAFGHAFAAQPGPRAAGFGLTRVGVAGGAVVVGDVGGGRVLDYTAHGDPVNLAARLEAANKLFGTDLLVDQATAAACPQAGLRPLGR</sequence>
<keyword evidence="1" id="KW-0472">Membrane</keyword>
<dbReference type="Pfam" id="PF00211">
    <property type="entry name" value="Guanylate_cyc"/>
    <property type="match status" value="1"/>
</dbReference>
<evidence type="ECO:0000259" key="2">
    <source>
        <dbReference type="PROSITE" id="PS50125"/>
    </source>
</evidence>
<protein>
    <submittedName>
        <fullName evidence="3">Adenylate/guanylate cyclase domain-containing protein</fullName>
    </submittedName>
</protein>
<dbReference type="CDD" id="cd07302">
    <property type="entry name" value="CHD"/>
    <property type="match status" value="1"/>
</dbReference>
<accession>A0ABX1EG04</accession>
<gene>
    <name evidence="3" type="ORF">HEQ75_27705</name>
</gene>
<dbReference type="PANTHER" id="PTHR43081:SF1">
    <property type="entry name" value="ADENYLATE CYCLASE, TERMINAL-DIFFERENTIATION SPECIFIC"/>
    <property type="match status" value="1"/>
</dbReference>
<evidence type="ECO:0000313" key="4">
    <source>
        <dbReference type="Proteomes" id="UP000787635"/>
    </source>
</evidence>
<dbReference type="SMART" id="SM00044">
    <property type="entry name" value="CYCc"/>
    <property type="match status" value="1"/>
</dbReference>
<dbReference type="Gene3D" id="3.30.70.1230">
    <property type="entry name" value="Nucleotide cyclase"/>
    <property type="match status" value="1"/>
</dbReference>
<dbReference type="PANTHER" id="PTHR43081">
    <property type="entry name" value="ADENYLATE CYCLASE, TERMINAL-DIFFERENTIATION SPECIFIC-RELATED"/>
    <property type="match status" value="1"/>
</dbReference>
<dbReference type="InterPro" id="IPR001054">
    <property type="entry name" value="A/G_cyclase"/>
</dbReference>
<keyword evidence="4" id="KW-1185">Reference proteome</keyword>